<dbReference type="Proteomes" id="UP000242847">
    <property type="component" value="Unassembled WGS sequence"/>
</dbReference>
<dbReference type="InterPro" id="IPR010344">
    <property type="entry name" value="YbjH"/>
</dbReference>
<gene>
    <name evidence="2" type="ORF">BXT89_17765</name>
</gene>
<evidence type="ECO:0008006" key="4">
    <source>
        <dbReference type="Google" id="ProtNLM"/>
    </source>
</evidence>
<feature type="chain" id="PRO_5010544809" description="YjbH domain-containing protein" evidence="1">
    <location>
        <begin position="27"/>
        <end position="711"/>
    </location>
</feature>
<accession>A0A1S8DCB6</accession>
<sequence>MQRPSLPTLSAAALPSLLLVSLTATADINSRYNTTQHDFGGVGLLQTPTARMAEDGNLSFNANRTEPYSRYSISAQPLPWLEGTIRYIAITNRNYGPEEFSGDQSFKDKAIDFKVRLLKEGYWTPQVAFGMRDAGGTGLFSSEYFVANKRFYDLDVSLGIAWGYIGNRGGIDNPLGWFKDSFNDRGEVTADVSQAGDLGTNRYFKGPIGVFGGVEYQTPWERLRLKVELDGNDYQSEPLNNDIDQDYPINFGATYRLGKSIDLTAALERGNTAMFGITYQANMKTNPEPKKYLDPAPEARRGLPAGVNGSQVDWADVSRRLGENAGINVQQISLHGDEVIVTGDQTRYRNRAQGVGRAARVLDNSLGEGTYDWYTLVYRPRGMEVSQTSINAETLRRYEMNEVNADTLRKGVVNAVPSVLDDEVVYTAPLDKYSFGTSLGYTQNVGGPDGFLLYQFLLRFNGAYYFDDNKWLNGSVGVNLLNNYDKFEYDAPSNLPRVRTDIRSYATSSDVQLSRLQYTQTHRLDRDLYAMAYAGLFEWMYGGVGGEVLYRPYGANWAIGADFNWVKQRGFEQDFSFRDYSTLTGHVTGYLQTGIYDVLAKGSVGRYLAGDYGATLDLSRRFDNGFTMGAWATMTNVSKEEFGEGSFDKGVYIQIPFDAFFIRSTTSVGTIAWNPLTRDGGARLGRYYQLYNFTNDRDLDNFNDGFRRLTE</sequence>
<organism evidence="2 3">
    <name type="scientific">Halopseudomonas pachastrellae</name>
    <dbReference type="NCBI Taxonomy" id="254161"/>
    <lineage>
        <taxon>Bacteria</taxon>
        <taxon>Pseudomonadati</taxon>
        <taxon>Pseudomonadota</taxon>
        <taxon>Gammaproteobacteria</taxon>
        <taxon>Pseudomonadales</taxon>
        <taxon>Pseudomonadaceae</taxon>
        <taxon>Halopseudomonas</taxon>
    </lineage>
</organism>
<feature type="signal peptide" evidence="1">
    <location>
        <begin position="1"/>
        <end position="26"/>
    </location>
</feature>
<evidence type="ECO:0000313" key="3">
    <source>
        <dbReference type="Proteomes" id="UP000242847"/>
    </source>
</evidence>
<dbReference type="AlphaFoldDB" id="A0A1S8DCB6"/>
<evidence type="ECO:0000256" key="1">
    <source>
        <dbReference type="SAM" id="SignalP"/>
    </source>
</evidence>
<protein>
    <recommendedName>
        <fullName evidence="4">YjbH domain-containing protein</fullName>
    </recommendedName>
</protein>
<dbReference type="STRING" id="254161.SAMN05216256_1205"/>
<comment type="caution">
    <text evidence="2">The sequence shown here is derived from an EMBL/GenBank/DDBJ whole genome shotgun (WGS) entry which is preliminary data.</text>
</comment>
<dbReference type="OrthoDB" id="19542at2"/>
<dbReference type="Pfam" id="PF06082">
    <property type="entry name" value="YjbH"/>
    <property type="match status" value="1"/>
</dbReference>
<name>A0A1S8DCB6_9GAMM</name>
<evidence type="ECO:0000313" key="2">
    <source>
        <dbReference type="EMBL" id="ONM42479.1"/>
    </source>
</evidence>
<keyword evidence="1" id="KW-0732">Signal</keyword>
<reference evidence="2 3" key="1">
    <citation type="submission" date="2017-01" db="EMBL/GenBank/DDBJ databases">
        <title>Draft genome sequence of Pseudomonas pachastrellae type strain CCUG 46540T from a deep sea.</title>
        <authorList>
            <person name="Gomila M."/>
            <person name="Mulet M."/>
            <person name="Lalucat J."/>
            <person name="Garcia-Valdes E."/>
        </authorList>
    </citation>
    <scope>NUCLEOTIDE SEQUENCE [LARGE SCALE GENOMIC DNA]</scope>
    <source>
        <strain evidence="2 3">CCUG 46540</strain>
    </source>
</reference>
<dbReference type="EMBL" id="MUBC01000069">
    <property type="protein sequence ID" value="ONM42479.1"/>
    <property type="molecule type" value="Genomic_DNA"/>
</dbReference>
<proteinExistence type="predicted"/>
<keyword evidence="3" id="KW-1185">Reference proteome</keyword>
<dbReference type="RefSeq" id="WP_083729302.1">
    <property type="nucleotide sequence ID" value="NZ_FOUD01000020.1"/>
</dbReference>